<dbReference type="PANTHER" id="PTHR43642">
    <property type="entry name" value="HYBRID SIGNAL TRANSDUCTION HISTIDINE KINASE G"/>
    <property type="match status" value="1"/>
</dbReference>
<accession>A0AAD2G830</accession>
<feature type="region of interest" description="Disordered" evidence="1">
    <location>
        <begin position="33"/>
        <end position="71"/>
    </location>
</feature>
<dbReference type="InterPro" id="IPR027417">
    <property type="entry name" value="P-loop_NTPase"/>
</dbReference>
<feature type="domain" description="Orc1-like AAA ATPase" evidence="2">
    <location>
        <begin position="116"/>
        <end position="300"/>
    </location>
</feature>
<dbReference type="Proteomes" id="UP001295423">
    <property type="component" value="Unassembled WGS sequence"/>
</dbReference>
<comment type="caution">
    <text evidence="3">The sequence shown here is derived from an EMBL/GenBank/DDBJ whole genome shotgun (WGS) entry which is preliminary data.</text>
</comment>
<keyword evidence="4" id="KW-1185">Reference proteome</keyword>
<dbReference type="Pfam" id="PF13191">
    <property type="entry name" value="AAA_16"/>
    <property type="match status" value="1"/>
</dbReference>
<dbReference type="AlphaFoldDB" id="A0AAD2G830"/>
<sequence length="1099" mass="122924">MTSKVAIKYHDHDTLTSKSSLGSSQDYTLSIDGSQELRSVKRGRGLSIPDDNDAFDLPSSHRSRSRSGSTDELTINKLKYDEDIDLVGRNEQKKILHDCFERMMDDPSSSPSSGGHRSRRKELVLIRGHSGSGKSSLAATLKKPISAHAKGVYVQEKFDLYFIEYPFFAISKAFANVCSHVMTMSTGANEDLADSIGQALHDELGADVESLSRLVPEIDELIPEQDASVSSRGTTEQYDFAAGQERFKFAFRVLTRVLCKFLSPLVFVIDDLQWADAASLELIAALLSDVQNNKPSLMIIGCYRSDEVEKNSHLADMIAAITKKQEPCKINVTELDLQPIDVDDVNKIILALLGMDDAERTRDLAEVCFHRTLGNPNFVIEFVAMLEMEGLLSFNLGLTKWMWEAKKIENETMSTANVVELLIARLQKLPDETQVLIQYAACLGSTFDLKTLEILWKDHGARTCGCKDHLKLLQDGNFIESVGSDSFRWIHDSLQEAALVLGKQDKESLQFSIGVTLYNALSAKDGGLEDHLFAVTNLINHGVNQEKVEFAMLNLRAAKKARSLSAFKSGSSYAAKGIQCLSDDCWTNHRPLVLALYSIGAEMELASGNLEAVDEYSNEIINRDYFDILDKMPLYKCRMYKLATMDLRHQDAVDCGLRILEELGCQLVKSRTFVGVQAVISAKRTITKARNTSMEAYLSKSMDDTKLKEVMLVLYRMTVSCYFSGNPMIMILCITRSVQLTLDHGSSMMSGAALVNLAYLALGISKDFKAAGYLAEVAMILAKKGRSQYVEALTISNVHATTIAWTTPLQSLLNPMANAYTLGMKSGNSETAMWSLFFHQFEIPYVMGKPLGPMLEAFPNALSQCEEKKQKDQAYIMRMFWQMMLNLADDNSQGKEVLEGEIYSREEFPPQSPLHETHFVLVQMNLYIFFGNFEEAAKLALKVGGSFEATNPGIFPNMMETFHRGVALFAMARKTGGKGKYRSPAIRIRKQVDAWLKADNPNVLYFHHYLCAEQAALDRRYDEAERLYVEAIKIAARSGALHHAGLFNERFASFLREEKKMPEEAEYRTKEAEKYYQNWGAMGKLGVSGIEKLFSGSPQ</sequence>
<reference evidence="3" key="1">
    <citation type="submission" date="2023-08" db="EMBL/GenBank/DDBJ databases">
        <authorList>
            <person name="Audoor S."/>
            <person name="Bilcke G."/>
        </authorList>
    </citation>
    <scope>NUCLEOTIDE SEQUENCE</scope>
</reference>
<organism evidence="3 4">
    <name type="scientific">Cylindrotheca closterium</name>
    <dbReference type="NCBI Taxonomy" id="2856"/>
    <lineage>
        <taxon>Eukaryota</taxon>
        <taxon>Sar</taxon>
        <taxon>Stramenopiles</taxon>
        <taxon>Ochrophyta</taxon>
        <taxon>Bacillariophyta</taxon>
        <taxon>Bacillariophyceae</taxon>
        <taxon>Bacillariophycidae</taxon>
        <taxon>Bacillariales</taxon>
        <taxon>Bacillariaceae</taxon>
        <taxon>Cylindrotheca</taxon>
    </lineage>
</organism>
<evidence type="ECO:0000259" key="2">
    <source>
        <dbReference type="Pfam" id="PF13191"/>
    </source>
</evidence>
<gene>
    <name evidence="3" type="ORF">CYCCA115_LOCUS20037</name>
</gene>
<evidence type="ECO:0000256" key="1">
    <source>
        <dbReference type="SAM" id="MobiDB-lite"/>
    </source>
</evidence>
<protein>
    <recommendedName>
        <fullName evidence="2">Orc1-like AAA ATPase domain-containing protein</fullName>
    </recommendedName>
</protein>
<dbReference type="Gene3D" id="3.40.50.300">
    <property type="entry name" value="P-loop containing nucleotide triphosphate hydrolases"/>
    <property type="match status" value="1"/>
</dbReference>
<dbReference type="PANTHER" id="PTHR43642:SF1">
    <property type="entry name" value="HYBRID SIGNAL TRANSDUCTION HISTIDINE KINASE G"/>
    <property type="match status" value="1"/>
</dbReference>
<evidence type="ECO:0000313" key="3">
    <source>
        <dbReference type="EMBL" id="CAJ1963173.1"/>
    </source>
</evidence>
<evidence type="ECO:0000313" key="4">
    <source>
        <dbReference type="Proteomes" id="UP001295423"/>
    </source>
</evidence>
<dbReference type="EMBL" id="CAKOGP040002136">
    <property type="protein sequence ID" value="CAJ1963173.1"/>
    <property type="molecule type" value="Genomic_DNA"/>
</dbReference>
<dbReference type="InterPro" id="IPR041664">
    <property type="entry name" value="AAA_16"/>
</dbReference>
<dbReference type="SUPFAM" id="SSF52540">
    <property type="entry name" value="P-loop containing nucleoside triphosphate hydrolases"/>
    <property type="match status" value="1"/>
</dbReference>
<dbReference type="InterPro" id="IPR053159">
    <property type="entry name" value="Hybrid_Histidine_Kinase"/>
</dbReference>
<name>A0AAD2G830_9STRA</name>
<proteinExistence type="predicted"/>